<dbReference type="OrthoDB" id="64477at2759"/>
<evidence type="ECO:0000256" key="1">
    <source>
        <dbReference type="ARBA" id="ARBA00022679"/>
    </source>
</evidence>
<sequence length="588" mass="64285">MSTPADTPPVWAPEEIVLTPWEDASESTHAILSFWAQLKQCSAEATIAPVPDIMTFAQSCLYFAIISSPKKESPPGTPKGRKLEPLSARELSRSLHFNTTQTLGGSDGYPWSPQGRLKRKEREEQKEEAPTILGCVYLATTPRPNSNELSLGIILGPQWTGHGYGPEVCNRVLRIAFGDMGFHRVTVSMLKGPGHQRAVKVFWKLGFHLEGVSRKAVFSQIEGEWVDVTHMAMVDTDWAMRELRRPQVMEEVWSEMFERHAAEQEMMLMLENALKKSRAKKSIKRESSMERVPMKSTSSTLSVQSGDADDDHVDDMIKVEPLSFENEIDPFRVSDRSTLASTSTATLVSLSLPPVSLPVIPGQSGMVVVHDEHPLYATGQHPAAGSFYSHLNLNPNPNSTPDVHHSAFDAADPDADVDVDDDDDNDDDDDDSVDQLEEELFARLVYDIDSTATMSSSSPEEGHSRAPSAAGSLSDVGWEMEFDMADANADSDADTGAGADRIHVDHGGPSTNPSLNPSLNPNPNPNLNPDSDFNPNPGQEGRLSPGSSFDWSDVGVDVDADVENPDIAWLRRRSWSAEACAGTPSAPE</sequence>
<dbReference type="Pfam" id="PF13302">
    <property type="entry name" value="Acetyltransf_3"/>
    <property type="match status" value="1"/>
</dbReference>
<dbReference type="PANTHER" id="PTHR43792">
    <property type="entry name" value="GNAT FAMILY, PUTATIVE (AFU_ORTHOLOGUE AFUA_3G00765)-RELATED-RELATED"/>
    <property type="match status" value="1"/>
</dbReference>
<feature type="compositionally biased region" description="Low complexity" evidence="4">
    <location>
        <begin position="527"/>
        <end position="537"/>
    </location>
</feature>
<keyword evidence="1" id="KW-0808">Transferase</keyword>
<dbReference type="GO" id="GO:0008999">
    <property type="term" value="F:protein-N-terminal-alanine acetyltransferase activity"/>
    <property type="evidence" value="ECO:0007669"/>
    <property type="project" value="TreeGrafter"/>
</dbReference>
<organism evidence="6 7">
    <name type="scientific">Botryobasidium botryosum (strain FD-172 SS1)</name>
    <dbReference type="NCBI Taxonomy" id="930990"/>
    <lineage>
        <taxon>Eukaryota</taxon>
        <taxon>Fungi</taxon>
        <taxon>Dikarya</taxon>
        <taxon>Basidiomycota</taxon>
        <taxon>Agaricomycotina</taxon>
        <taxon>Agaricomycetes</taxon>
        <taxon>Cantharellales</taxon>
        <taxon>Botryobasidiaceae</taxon>
        <taxon>Botryobasidium</taxon>
    </lineage>
</organism>
<proteinExistence type="inferred from homology"/>
<dbReference type="InterPro" id="IPR051531">
    <property type="entry name" value="N-acetyltransferase"/>
</dbReference>
<feature type="domain" description="N-acetyltransferase" evidence="5">
    <location>
        <begin position="132"/>
        <end position="208"/>
    </location>
</feature>
<comment type="similarity">
    <text evidence="3">Belongs to the acetyltransferase family. RimJ subfamily.</text>
</comment>
<feature type="region of interest" description="Disordered" evidence="4">
    <location>
        <begin position="390"/>
        <end position="432"/>
    </location>
</feature>
<dbReference type="InterPro" id="IPR016181">
    <property type="entry name" value="Acyl_CoA_acyltransferase"/>
</dbReference>
<dbReference type="InterPro" id="IPR000182">
    <property type="entry name" value="GNAT_dom"/>
</dbReference>
<dbReference type="SUPFAM" id="SSF55729">
    <property type="entry name" value="Acyl-CoA N-acyltransferases (Nat)"/>
    <property type="match status" value="1"/>
</dbReference>
<feature type="compositionally biased region" description="Basic and acidic residues" evidence="4">
    <location>
        <begin position="284"/>
        <end position="293"/>
    </location>
</feature>
<feature type="region of interest" description="Disordered" evidence="4">
    <location>
        <begin position="99"/>
        <end position="126"/>
    </location>
</feature>
<name>A0A067MFD4_BOTB1</name>
<evidence type="ECO:0000256" key="3">
    <source>
        <dbReference type="ARBA" id="ARBA00038502"/>
    </source>
</evidence>
<reference evidence="7" key="1">
    <citation type="journal article" date="2014" name="Proc. Natl. Acad. Sci. U.S.A.">
        <title>Extensive sampling of basidiomycete genomes demonstrates inadequacy of the white-rot/brown-rot paradigm for wood decay fungi.</title>
        <authorList>
            <person name="Riley R."/>
            <person name="Salamov A.A."/>
            <person name="Brown D.W."/>
            <person name="Nagy L.G."/>
            <person name="Floudas D."/>
            <person name="Held B.W."/>
            <person name="Levasseur A."/>
            <person name="Lombard V."/>
            <person name="Morin E."/>
            <person name="Otillar R."/>
            <person name="Lindquist E.A."/>
            <person name="Sun H."/>
            <person name="LaButti K.M."/>
            <person name="Schmutz J."/>
            <person name="Jabbour D."/>
            <person name="Luo H."/>
            <person name="Baker S.E."/>
            <person name="Pisabarro A.G."/>
            <person name="Walton J.D."/>
            <person name="Blanchette R.A."/>
            <person name="Henrissat B."/>
            <person name="Martin F."/>
            <person name="Cullen D."/>
            <person name="Hibbett D.S."/>
            <person name="Grigoriev I.V."/>
        </authorList>
    </citation>
    <scope>NUCLEOTIDE SEQUENCE [LARGE SCALE GENOMIC DNA]</scope>
    <source>
        <strain evidence="7">FD-172 SS1</strain>
    </source>
</reference>
<evidence type="ECO:0000256" key="2">
    <source>
        <dbReference type="ARBA" id="ARBA00023315"/>
    </source>
</evidence>
<feature type="compositionally biased region" description="Polar residues" evidence="4">
    <location>
        <begin position="295"/>
        <end position="305"/>
    </location>
</feature>
<evidence type="ECO:0000259" key="5">
    <source>
        <dbReference type="Pfam" id="PF13302"/>
    </source>
</evidence>
<gene>
    <name evidence="6" type="ORF">BOTBODRAFT_58207</name>
</gene>
<protein>
    <recommendedName>
        <fullName evidence="5">N-acetyltransferase domain-containing protein</fullName>
    </recommendedName>
</protein>
<accession>A0A067MFD4</accession>
<dbReference type="Proteomes" id="UP000027195">
    <property type="component" value="Unassembled WGS sequence"/>
</dbReference>
<evidence type="ECO:0000256" key="4">
    <source>
        <dbReference type="SAM" id="MobiDB-lite"/>
    </source>
</evidence>
<dbReference type="PANTHER" id="PTHR43792:SF8">
    <property type="entry name" value="[RIBOSOMAL PROTEIN US5]-ALANINE N-ACETYLTRANSFERASE"/>
    <property type="match status" value="1"/>
</dbReference>
<feature type="region of interest" description="Disordered" evidence="4">
    <location>
        <begin position="452"/>
        <end position="471"/>
    </location>
</feature>
<feature type="compositionally biased region" description="Acidic residues" evidence="4">
    <location>
        <begin position="411"/>
        <end position="432"/>
    </location>
</feature>
<keyword evidence="7" id="KW-1185">Reference proteome</keyword>
<dbReference type="GO" id="GO:0005737">
    <property type="term" value="C:cytoplasm"/>
    <property type="evidence" value="ECO:0007669"/>
    <property type="project" value="TreeGrafter"/>
</dbReference>
<dbReference type="EMBL" id="KL198069">
    <property type="protein sequence ID" value="KDQ10296.1"/>
    <property type="molecule type" value="Genomic_DNA"/>
</dbReference>
<keyword evidence="2" id="KW-0012">Acyltransferase</keyword>
<dbReference type="AlphaFoldDB" id="A0A067MFD4"/>
<evidence type="ECO:0000313" key="6">
    <source>
        <dbReference type="EMBL" id="KDQ10296.1"/>
    </source>
</evidence>
<feature type="region of interest" description="Disordered" evidence="4">
    <location>
        <begin position="279"/>
        <end position="311"/>
    </location>
</feature>
<dbReference type="Gene3D" id="3.40.630.30">
    <property type="match status" value="1"/>
</dbReference>
<feature type="compositionally biased region" description="Low complexity" evidence="4">
    <location>
        <begin position="509"/>
        <end position="519"/>
    </location>
</feature>
<dbReference type="InParanoid" id="A0A067MFD4"/>
<feature type="compositionally biased region" description="Polar residues" evidence="4">
    <location>
        <begin position="390"/>
        <end position="401"/>
    </location>
</feature>
<evidence type="ECO:0000313" key="7">
    <source>
        <dbReference type="Proteomes" id="UP000027195"/>
    </source>
</evidence>
<feature type="region of interest" description="Disordered" evidence="4">
    <location>
        <begin position="488"/>
        <end position="554"/>
    </location>
</feature>
<dbReference type="HOGENOM" id="CLU_463788_0_0_1"/>